<accession>A0A7W7RR43</accession>
<evidence type="ECO:0000313" key="2">
    <source>
        <dbReference type="EMBL" id="MBB4936665.1"/>
    </source>
</evidence>
<dbReference type="Gene3D" id="3.20.20.100">
    <property type="entry name" value="NADP-dependent oxidoreductase domain"/>
    <property type="match status" value="1"/>
</dbReference>
<dbReference type="Pfam" id="PF00248">
    <property type="entry name" value="Aldo_ket_red"/>
    <property type="match status" value="1"/>
</dbReference>
<dbReference type="AlphaFoldDB" id="A0A7W7RR43"/>
<protein>
    <submittedName>
        <fullName evidence="2">Aryl-alcohol dehydrogenase-like predicted oxidoreductase</fullName>
    </submittedName>
</protein>
<dbReference type="SUPFAM" id="SSF51430">
    <property type="entry name" value="NAD(P)-linked oxidoreductase"/>
    <property type="match status" value="1"/>
</dbReference>
<dbReference type="EMBL" id="JACHJU010000001">
    <property type="protein sequence ID" value="MBB4936665.1"/>
    <property type="molecule type" value="Genomic_DNA"/>
</dbReference>
<evidence type="ECO:0000259" key="1">
    <source>
        <dbReference type="Pfam" id="PF00248"/>
    </source>
</evidence>
<dbReference type="Proteomes" id="UP000534286">
    <property type="component" value="Unassembled WGS sequence"/>
</dbReference>
<name>A0A7W7RR43_9ACTN</name>
<dbReference type="InterPro" id="IPR023210">
    <property type="entry name" value="NADP_OxRdtase_dom"/>
</dbReference>
<dbReference type="PANTHER" id="PTHR43638:SF3">
    <property type="entry name" value="ALDEHYDE REDUCTASE"/>
    <property type="match status" value="1"/>
</dbReference>
<reference evidence="2 3" key="1">
    <citation type="submission" date="2020-08" db="EMBL/GenBank/DDBJ databases">
        <title>Sequencing the genomes of 1000 actinobacteria strains.</title>
        <authorList>
            <person name="Klenk H.-P."/>
        </authorList>
    </citation>
    <scope>NUCLEOTIDE SEQUENCE [LARGE SCALE GENOMIC DNA]</scope>
    <source>
        <strain evidence="2 3">DSM 43023</strain>
    </source>
</reference>
<dbReference type="InterPro" id="IPR036812">
    <property type="entry name" value="NAD(P)_OxRdtase_dom_sf"/>
</dbReference>
<dbReference type="PANTHER" id="PTHR43638">
    <property type="entry name" value="OXIDOREDUCTASE, ALDO/KETO REDUCTASE FAMILY PROTEIN"/>
    <property type="match status" value="1"/>
</dbReference>
<gene>
    <name evidence="2" type="ORF">FHR32_000970</name>
</gene>
<comment type="caution">
    <text evidence="2">The sequence shown here is derived from an EMBL/GenBank/DDBJ whole genome shotgun (WGS) entry which is preliminary data.</text>
</comment>
<organism evidence="2 3">
    <name type="scientific">Streptosporangium album</name>
    <dbReference type="NCBI Taxonomy" id="47479"/>
    <lineage>
        <taxon>Bacteria</taxon>
        <taxon>Bacillati</taxon>
        <taxon>Actinomycetota</taxon>
        <taxon>Actinomycetes</taxon>
        <taxon>Streptosporangiales</taxon>
        <taxon>Streptosporangiaceae</taxon>
        <taxon>Streptosporangium</taxon>
    </lineage>
</organism>
<evidence type="ECO:0000313" key="3">
    <source>
        <dbReference type="Proteomes" id="UP000534286"/>
    </source>
</evidence>
<proteinExistence type="predicted"/>
<sequence length="105" mass="11119">MQNMYNLVAREDEDVVDYAAANDIAFLPFFPIAMGGHTGSGSPLAGVASEGGATPAQTMLAWLLRRSPTIIPIPGTTSLAHLEENLGALSVKLSDEQYERLSALS</sequence>
<keyword evidence="3" id="KW-1185">Reference proteome</keyword>
<feature type="domain" description="NADP-dependent oxidoreductase" evidence="1">
    <location>
        <begin position="45"/>
        <end position="104"/>
    </location>
</feature>